<evidence type="ECO:0000313" key="2">
    <source>
        <dbReference type="Proteomes" id="UP000595757"/>
    </source>
</evidence>
<gene>
    <name evidence="1" type="ORF">I6I72_10080</name>
</gene>
<evidence type="ECO:0000313" key="1">
    <source>
        <dbReference type="EMBL" id="QQU76448.1"/>
    </source>
</evidence>
<dbReference type="EMBL" id="CP068158">
    <property type="protein sequence ID" value="QQU76448.1"/>
    <property type="molecule type" value="Genomic_DNA"/>
</dbReference>
<name>A0ABX7DDV9_CORST</name>
<dbReference type="GeneID" id="72412342"/>
<sequence length="135" mass="14155">MAIKSYVVGPGTLTLSTPALDLAAQVTKCAVTPSVDREDPLHVLSGESRAGDSKYSATLDVTFLQDLSKSGIVDYSWQNAGKEVAFTYTPNTAEGAKVTGVITMDPVSIGGDVKSRATSDVSWQCTGLPKFAPKV</sequence>
<dbReference type="Proteomes" id="UP000595757">
    <property type="component" value="Chromosome"/>
</dbReference>
<keyword evidence="2" id="KW-1185">Reference proteome</keyword>
<accession>A0ABX7DDV9</accession>
<dbReference type="RefSeq" id="WP_070420700.1">
    <property type="nucleotide sequence ID" value="NZ_CP068158.1"/>
</dbReference>
<proteinExistence type="predicted"/>
<evidence type="ECO:0008006" key="3">
    <source>
        <dbReference type="Google" id="ProtNLM"/>
    </source>
</evidence>
<organism evidence="1 2">
    <name type="scientific">Corynebacterium striatum</name>
    <dbReference type="NCBI Taxonomy" id="43770"/>
    <lineage>
        <taxon>Bacteria</taxon>
        <taxon>Bacillati</taxon>
        <taxon>Actinomycetota</taxon>
        <taxon>Actinomycetes</taxon>
        <taxon>Mycobacteriales</taxon>
        <taxon>Corynebacteriaceae</taxon>
        <taxon>Corynebacterium</taxon>
    </lineage>
</organism>
<reference evidence="1 2" key="1">
    <citation type="submission" date="2021-01" db="EMBL/GenBank/DDBJ databases">
        <title>FDA dAtabase for Regulatory Grade micrObial Sequences (FDA-ARGOS): Supporting development and validation of Infectious Disease Dx tests.</title>
        <authorList>
            <person name="Sproer C."/>
            <person name="Gronow S."/>
            <person name="Severitt S."/>
            <person name="Schroder I."/>
            <person name="Tallon L."/>
            <person name="Sadzewicz L."/>
            <person name="Zhao X."/>
            <person name="Boylan J."/>
            <person name="Ott S."/>
            <person name="Bowen H."/>
            <person name="Vavikolanu K."/>
            <person name="Mehta A."/>
            <person name="Aluvathingal J."/>
            <person name="Nadendla S."/>
            <person name="Lowell S."/>
            <person name="Myers T."/>
            <person name="Yan Y."/>
            <person name="Sichtig H."/>
        </authorList>
    </citation>
    <scope>NUCLEOTIDE SEQUENCE [LARGE SCALE GENOMIC DNA]</scope>
    <source>
        <strain evidence="1 2">FDAARGOS_1115</strain>
    </source>
</reference>
<protein>
    <recommendedName>
        <fullName evidence="3">Phage tail protein</fullName>
    </recommendedName>
</protein>